<evidence type="ECO:0000256" key="5">
    <source>
        <dbReference type="SAM" id="MobiDB-lite"/>
    </source>
</evidence>
<dbReference type="InterPro" id="IPR002048">
    <property type="entry name" value="EF_hand_dom"/>
</dbReference>
<sequence>MEYEGEEFQLTEYQIKKTVKAFKYLDKKKKGLLKFDLLGSLLRCSGYNLSLKEVQKIKEKIIENKTVYRKKDEQDEKDQQDQNPKRQDNENVNREQEENSSLNNIDNNEKEKYQIKEQNNNNNNEDDNNNISKLLSNLKNYDNFMEIEKQKEQLRKQEEENKNIFTIKEYFRIIQIPDIIKETKPVNVLNAFEIFDEKGNGTISIKRLRFILQYLGEPLTNAEFDEFFEWIKTLDKVYKTDYIIYEDLINELINKDSNI</sequence>
<dbReference type="Gene3D" id="1.10.238.10">
    <property type="entry name" value="EF-hand"/>
    <property type="match status" value="2"/>
</dbReference>
<proteinExistence type="predicted"/>
<dbReference type="RefSeq" id="XP_018642489.1">
    <property type="nucleotide sequence ID" value="XM_018784988.1"/>
</dbReference>
<evidence type="ECO:0000256" key="3">
    <source>
        <dbReference type="ARBA" id="ARBA00022737"/>
    </source>
</evidence>
<dbReference type="GO" id="GO:0005509">
    <property type="term" value="F:calcium ion binding"/>
    <property type="evidence" value="ECO:0007669"/>
    <property type="project" value="InterPro"/>
</dbReference>
<evidence type="ECO:0000313" key="7">
    <source>
        <dbReference type="EMBL" id="KYO01285.1"/>
    </source>
</evidence>
<gene>
    <name evidence="7" type="ORF">PGSY75_0714400</name>
</gene>
<dbReference type="VEuPathDB" id="PlasmoDB:PGABG01_0712300"/>
<dbReference type="Proteomes" id="UP000076004">
    <property type="component" value="Chromosome 7"/>
</dbReference>
<dbReference type="InterPro" id="IPR011992">
    <property type="entry name" value="EF-hand-dom_pair"/>
</dbReference>
<dbReference type="GO" id="GO:0016460">
    <property type="term" value="C:myosin II complex"/>
    <property type="evidence" value="ECO:0007669"/>
    <property type="project" value="TreeGrafter"/>
</dbReference>
<dbReference type="VEuPathDB" id="PlasmoDB:PGSY75_0714400"/>
<evidence type="ECO:0000259" key="6">
    <source>
        <dbReference type="PROSITE" id="PS50222"/>
    </source>
</evidence>
<dbReference type="AlphaFoldDB" id="A0A151LQ18"/>
<evidence type="ECO:0000313" key="8">
    <source>
        <dbReference type="Proteomes" id="UP000076004"/>
    </source>
</evidence>
<name>A0A151LQ18_9APIC</name>
<feature type="region of interest" description="Disordered" evidence="5">
    <location>
        <begin position="70"/>
        <end position="109"/>
    </location>
</feature>
<feature type="domain" description="EF-hand" evidence="6">
    <location>
        <begin position="13"/>
        <end position="48"/>
    </location>
</feature>
<evidence type="ECO:0000256" key="2">
    <source>
        <dbReference type="ARBA" id="ARBA00022723"/>
    </source>
</evidence>
<dbReference type="EMBL" id="LVLB01000008">
    <property type="protein sequence ID" value="KYO01285.1"/>
    <property type="molecule type" value="Genomic_DNA"/>
</dbReference>
<dbReference type="KEGG" id="pgab:PGSY75_0714400"/>
<keyword evidence="4" id="KW-0007">Acetylation</keyword>
<feature type="domain" description="EF-hand" evidence="6">
    <location>
        <begin position="183"/>
        <end position="218"/>
    </location>
</feature>
<protein>
    <recommendedName>
        <fullName evidence="1">Calmodulin</fullName>
    </recommendedName>
</protein>
<feature type="compositionally biased region" description="Basic and acidic residues" evidence="5">
    <location>
        <begin position="70"/>
        <end position="97"/>
    </location>
</feature>
<dbReference type="PANTHER" id="PTHR23048:SF0">
    <property type="entry name" value="CALMODULIN LIKE 3"/>
    <property type="match status" value="1"/>
</dbReference>
<comment type="caution">
    <text evidence="7">The sequence shown here is derived from an EMBL/GenBank/DDBJ whole genome shotgun (WGS) entry which is preliminary data.</text>
</comment>
<dbReference type="GeneID" id="29775602"/>
<keyword evidence="2" id="KW-0479">Metal-binding</keyword>
<dbReference type="InterPro" id="IPR050230">
    <property type="entry name" value="CALM/Myosin/TropC-like"/>
</dbReference>
<dbReference type="SUPFAM" id="SSF47473">
    <property type="entry name" value="EF-hand"/>
    <property type="match status" value="1"/>
</dbReference>
<dbReference type="PANTHER" id="PTHR23048">
    <property type="entry name" value="MYOSIN LIGHT CHAIN 1, 3"/>
    <property type="match status" value="1"/>
</dbReference>
<dbReference type="PROSITE" id="PS50222">
    <property type="entry name" value="EF_HAND_2"/>
    <property type="match status" value="2"/>
</dbReference>
<evidence type="ECO:0000256" key="1">
    <source>
        <dbReference type="ARBA" id="ARBA00020786"/>
    </source>
</evidence>
<reference evidence="7 8" key="1">
    <citation type="journal article" date="2016" name="Nat. Commun.">
        <title>Genomes of cryptic chimpanzee Plasmodium species reveal key evolutionary events leading to human malaria.</title>
        <authorList>
            <person name="Sundararaman S.A."/>
            <person name="Plenderleith L.J."/>
            <person name="Liu W."/>
            <person name="Loy D.E."/>
            <person name="Learn G.H."/>
            <person name="Li Y."/>
            <person name="Shaw K.S."/>
            <person name="Ayouba A."/>
            <person name="Peeters M."/>
            <person name="Speede S."/>
            <person name="Shaw G.M."/>
            <person name="Bushman F.D."/>
            <person name="Brisson D."/>
            <person name="Rayner J.C."/>
            <person name="Sharp P.M."/>
            <person name="Hahn B.H."/>
        </authorList>
    </citation>
    <scope>NUCLEOTIDE SEQUENCE [LARGE SCALE GENOMIC DNA]</scope>
    <source>
        <strain evidence="7 8">SY75</strain>
    </source>
</reference>
<organism evidence="7 8">
    <name type="scientific">Plasmodium gaboni</name>
    <dbReference type="NCBI Taxonomy" id="647221"/>
    <lineage>
        <taxon>Eukaryota</taxon>
        <taxon>Sar</taxon>
        <taxon>Alveolata</taxon>
        <taxon>Apicomplexa</taxon>
        <taxon>Aconoidasida</taxon>
        <taxon>Haemosporida</taxon>
        <taxon>Plasmodiidae</taxon>
        <taxon>Plasmodium</taxon>
        <taxon>Plasmodium (Laverania)</taxon>
    </lineage>
</organism>
<evidence type="ECO:0000256" key="4">
    <source>
        <dbReference type="ARBA" id="ARBA00022990"/>
    </source>
</evidence>
<keyword evidence="3" id="KW-0677">Repeat</keyword>
<accession>A0A151LQ18</accession>